<dbReference type="GO" id="GO:0000785">
    <property type="term" value="C:chromatin"/>
    <property type="evidence" value="ECO:0007669"/>
    <property type="project" value="EnsemblFungi"/>
</dbReference>
<comment type="subcellular location">
    <subcellularLocation>
        <location evidence="1">Nucleus</location>
    </subcellularLocation>
</comment>
<keyword evidence="10" id="KW-0539">Nucleus</keyword>
<dbReference type="SMART" id="SM00487">
    <property type="entry name" value="DEXDc"/>
    <property type="match status" value="1"/>
</dbReference>
<feature type="region of interest" description="Disordered" evidence="12">
    <location>
        <begin position="1028"/>
        <end position="1047"/>
    </location>
</feature>
<accession>A5DK48</accession>
<dbReference type="Pfam" id="PF00271">
    <property type="entry name" value="Helicase_C"/>
    <property type="match status" value="1"/>
</dbReference>
<dbReference type="PANTHER" id="PTHR45629:SF7">
    <property type="entry name" value="DNA EXCISION REPAIR PROTEIN ERCC-6-RELATED"/>
    <property type="match status" value="1"/>
</dbReference>
<keyword evidence="16" id="KW-1185">Reference proteome</keyword>
<keyword evidence="4" id="KW-0227">DNA damage</keyword>
<feature type="coiled-coil region" evidence="11">
    <location>
        <begin position="936"/>
        <end position="967"/>
    </location>
</feature>
<dbReference type="CDD" id="cd18793">
    <property type="entry name" value="SF2_C_SNF"/>
    <property type="match status" value="1"/>
</dbReference>
<evidence type="ECO:0008006" key="17">
    <source>
        <dbReference type="Google" id="ProtNLM"/>
    </source>
</evidence>
<keyword evidence="9" id="KW-0234">DNA repair</keyword>
<organism evidence="15 16">
    <name type="scientific">Meyerozyma guilliermondii (strain ATCC 6260 / CBS 566 / DSM 6381 / JCM 1539 / NBRC 10279 / NRRL Y-324)</name>
    <name type="common">Yeast</name>
    <name type="synonym">Candida guilliermondii</name>
    <dbReference type="NCBI Taxonomy" id="294746"/>
    <lineage>
        <taxon>Eukaryota</taxon>
        <taxon>Fungi</taxon>
        <taxon>Dikarya</taxon>
        <taxon>Ascomycota</taxon>
        <taxon>Saccharomycotina</taxon>
        <taxon>Pichiomycetes</taxon>
        <taxon>Debaryomycetaceae</taxon>
        <taxon>Meyerozyma</taxon>
    </lineage>
</organism>
<dbReference type="GO" id="GO:0005524">
    <property type="term" value="F:ATP binding"/>
    <property type="evidence" value="ECO:0007669"/>
    <property type="project" value="InterPro"/>
</dbReference>
<dbReference type="OMA" id="PTWTGQF"/>
<evidence type="ECO:0000313" key="15">
    <source>
        <dbReference type="EMBL" id="EDK39551.2"/>
    </source>
</evidence>
<evidence type="ECO:0000256" key="8">
    <source>
        <dbReference type="ARBA" id="ARBA00023125"/>
    </source>
</evidence>
<evidence type="ECO:0000256" key="12">
    <source>
        <dbReference type="SAM" id="MobiDB-lite"/>
    </source>
</evidence>
<dbReference type="GO" id="GO:0005634">
    <property type="term" value="C:nucleus"/>
    <property type="evidence" value="ECO:0007669"/>
    <property type="project" value="TreeGrafter"/>
</dbReference>
<dbReference type="AlphaFoldDB" id="A5DK48"/>
<dbReference type="eggNOG" id="KOG0387">
    <property type="taxonomic scope" value="Eukaryota"/>
</dbReference>
<dbReference type="InterPro" id="IPR014001">
    <property type="entry name" value="Helicase_ATP-bd"/>
</dbReference>
<evidence type="ECO:0000256" key="4">
    <source>
        <dbReference type="ARBA" id="ARBA00022763"/>
    </source>
</evidence>
<evidence type="ECO:0000256" key="10">
    <source>
        <dbReference type="ARBA" id="ARBA00023242"/>
    </source>
</evidence>
<dbReference type="GO" id="GO:0061635">
    <property type="term" value="P:regulation of protein complex stability"/>
    <property type="evidence" value="ECO:0007669"/>
    <property type="project" value="EnsemblFungi"/>
</dbReference>
<keyword evidence="5" id="KW-0378">Hydrolase</keyword>
<dbReference type="RefSeq" id="XP_001484268.2">
    <property type="nucleotide sequence ID" value="XM_001484218.1"/>
</dbReference>
<evidence type="ECO:0000259" key="13">
    <source>
        <dbReference type="PROSITE" id="PS51192"/>
    </source>
</evidence>
<keyword evidence="7" id="KW-0067">ATP-binding</keyword>
<dbReference type="HOGENOM" id="CLU_000315_7_0_1"/>
<dbReference type="InterPro" id="IPR000330">
    <property type="entry name" value="SNF2_N"/>
</dbReference>
<dbReference type="Pfam" id="PF25875">
    <property type="entry name" value="WHD_Rad26_CSB"/>
    <property type="match status" value="1"/>
</dbReference>
<evidence type="ECO:0000256" key="9">
    <source>
        <dbReference type="ARBA" id="ARBA00023204"/>
    </source>
</evidence>
<dbReference type="GO" id="GO:0006357">
    <property type="term" value="P:regulation of transcription by RNA polymerase II"/>
    <property type="evidence" value="ECO:0007669"/>
    <property type="project" value="EnsemblFungi"/>
</dbReference>
<dbReference type="Pfam" id="PF00176">
    <property type="entry name" value="SNF2-rel_dom"/>
    <property type="match status" value="1"/>
</dbReference>
<keyword evidence="3" id="KW-0547">Nucleotide-binding</keyword>
<dbReference type="InParanoid" id="A5DK48"/>
<dbReference type="GO" id="GO:0008094">
    <property type="term" value="F:ATP-dependent activity, acting on DNA"/>
    <property type="evidence" value="ECO:0007669"/>
    <property type="project" value="EnsemblFungi"/>
</dbReference>
<feature type="region of interest" description="Disordered" evidence="12">
    <location>
        <begin position="125"/>
        <end position="146"/>
    </location>
</feature>
<evidence type="ECO:0000256" key="7">
    <source>
        <dbReference type="ARBA" id="ARBA00022840"/>
    </source>
</evidence>
<dbReference type="EMBL" id="CH408158">
    <property type="protein sequence ID" value="EDK39551.2"/>
    <property type="molecule type" value="Genomic_DNA"/>
</dbReference>
<sequence>MIAMPSHIISITDNNLLFTSPSMEDIEGQLRVVKQDDLESKITSQANKALLEKDAELEEKRLEKTSQNLTKTLKKIKVIESRLEDPRTKLSQRKQLRDELEWFTKNELDPLNRDLQDIKARLEQIKQQQKKPTNPQDDGKGVERLENETEREFLTRTGKITAFGNQSGFQEVDENEQKSHIFLRAPGFAPSDPSRKEAKVEEDVVENLRGFEATGDDVTQPKSNESEDEYTPDAAELDLDEEESMEHDSEDDEVRDIRNMDDGDEQFYQKRLAEWCKKRSSLRKDLAKTTTEEWHMPHPTVSDAVLNSQFRLPGDIYPSLFQYQRTCVQWLWELYSQKTGGIIGDEMGLGKTIQVVSFIAGLHYSGLLDKPVIVVVPATVMMQWVNEFHTWWPPLRCAILHSIGSGMSKSALTSEEKIENMMANDDFDLNEDKFLAQQKGLSNAKNIVDRVVSKGHVLITTYVGLRVYSKYILPHQWGYAVLDEGHKIRNPNSHITLTCKQLKTHNRIILSGTPIQNNLIELWSLFDFVFPGRLGTLPVFEQQFSIPINMGGYANASNVQVQTGYKCAVVLRDLISPYLLRRLKSDVAQDLPKKEEMVLFVKLTQYQQDMYEKFLSSEDLHAILKGKRNMLTGVDTLRKICNHPDLVDRELLLRKKGYNYGIPNKSGKMLVLKGLLQLWQSQGHRTLLFCQTKQMLDILEKLLVNLTRISDGTEYFNYMRMDGSTPISKRQGLVDMFNNNTNYDVFLLTTKVGGLGVNLTGADRVIIYDPDWNPSTDIQARERAWRLGQKRDIVIYRLMTAGTIEEKIYHRQIFKTFLTNKILKDPKQRRFFKVNDLHDLFTLGDPEEKGTETGDMFNGSEINYSGSRERKPTNLKNTNKNDDDFYSVAKLNGVSKLDKFQGGDEDEDARPDEDRIMEGLFSNDNIHSTVKHDSIIDSSNQEISIIEKEANKLAAEAAEALKNSRKQTRKNTIGTPTWTGKFGLAGRFGVQKPKRTNVAPFRIPRKSENSELSSSSVLSDLRRNKKATREAVFSKKPEKSQNNSVDKSQLMSQVVDYLQSQKNHFSTSAGILQGLKIQETNDQEVILLRSLLKEAATWDRENKGWILKSEYVNNDAA</sequence>
<dbReference type="InterPro" id="IPR027417">
    <property type="entry name" value="P-loop_NTPase"/>
</dbReference>
<comment type="similarity">
    <text evidence="2">Belongs to the SNF2/RAD54 helicase family.</text>
</comment>
<feature type="compositionally biased region" description="Acidic residues" evidence="12">
    <location>
        <begin position="226"/>
        <end position="253"/>
    </location>
</feature>
<dbReference type="CDD" id="cd18000">
    <property type="entry name" value="DEXHc_ERCC6"/>
    <property type="match status" value="1"/>
</dbReference>
<dbReference type="VEuPathDB" id="FungiDB:PGUG_03649"/>
<evidence type="ECO:0000256" key="11">
    <source>
        <dbReference type="SAM" id="Coils"/>
    </source>
</evidence>
<dbReference type="GeneID" id="5125873"/>
<gene>
    <name evidence="15" type="ORF">PGUG_03649</name>
</gene>
<feature type="compositionally biased region" description="Basic and acidic residues" evidence="12">
    <location>
        <begin position="1028"/>
        <end position="1039"/>
    </location>
</feature>
<dbReference type="PANTHER" id="PTHR45629">
    <property type="entry name" value="SNF2/RAD54 FAMILY MEMBER"/>
    <property type="match status" value="1"/>
</dbReference>
<reference evidence="15 16" key="1">
    <citation type="journal article" date="2009" name="Nature">
        <title>Evolution of pathogenicity and sexual reproduction in eight Candida genomes.</title>
        <authorList>
            <person name="Butler G."/>
            <person name="Rasmussen M.D."/>
            <person name="Lin M.F."/>
            <person name="Santos M.A."/>
            <person name="Sakthikumar S."/>
            <person name="Munro C.A."/>
            <person name="Rheinbay E."/>
            <person name="Grabherr M."/>
            <person name="Forche A."/>
            <person name="Reedy J.L."/>
            <person name="Agrafioti I."/>
            <person name="Arnaud M.B."/>
            <person name="Bates S."/>
            <person name="Brown A.J."/>
            <person name="Brunke S."/>
            <person name="Costanzo M.C."/>
            <person name="Fitzpatrick D.A."/>
            <person name="de Groot P.W."/>
            <person name="Harris D."/>
            <person name="Hoyer L.L."/>
            <person name="Hube B."/>
            <person name="Klis F.M."/>
            <person name="Kodira C."/>
            <person name="Lennard N."/>
            <person name="Logue M.E."/>
            <person name="Martin R."/>
            <person name="Neiman A.M."/>
            <person name="Nikolaou E."/>
            <person name="Quail M.A."/>
            <person name="Quinn J."/>
            <person name="Santos M.C."/>
            <person name="Schmitzberger F.F."/>
            <person name="Sherlock G."/>
            <person name="Shah P."/>
            <person name="Silverstein K.A."/>
            <person name="Skrzypek M.S."/>
            <person name="Soll D."/>
            <person name="Staggs R."/>
            <person name="Stansfield I."/>
            <person name="Stumpf M.P."/>
            <person name="Sudbery P.E."/>
            <person name="Srikantha T."/>
            <person name="Zeng Q."/>
            <person name="Berman J."/>
            <person name="Berriman M."/>
            <person name="Heitman J."/>
            <person name="Gow N.A."/>
            <person name="Lorenz M.C."/>
            <person name="Birren B.W."/>
            <person name="Kellis M."/>
            <person name="Cuomo C.A."/>
        </authorList>
    </citation>
    <scope>NUCLEOTIDE SEQUENCE [LARGE SCALE GENOMIC DNA]</scope>
    <source>
        <strain evidence="16">ATCC 6260 / CBS 566 / DSM 6381 / JCM 1539 / NBRC 10279 / NRRL Y-324</strain>
    </source>
</reference>
<dbReference type="InterPro" id="IPR050496">
    <property type="entry name" value="SNF2_RAD54_helicase_repair"/>
</dbReference>
<feature type="domain" description="Helicase ATP-binding" evidence="13">
    <location>
        <begin position="332"/>
        <end position="532"/>
    </location>
</feature>
<feature type="compositionally biased region" description="Basic and acidic residues" evidence="12">
    <location>
        <begin position="137"/>
        <end position="146"/>
    </location>
</feature>
<dbReference type="Proteomes" id="UP000001997">
    <property type="component" value="Unassembled WGS sequence"/>
</dbReference>
<evidence type="ECO:0000256" key="5">
    <source>
        <dbReference type="ARBA" id="ARBA00022801"/>
    </source>
</evidence>
<proteinExistence type="inferred from homology"/>
<protein>
    <recommendedName>
        <fullName evidence="17">DNA repair and recombination protein RAD26</fullName>
    </recommendedName>
</protein>
<feature type="region of interest" description="Disordered" evidence="12">
    <location>
        <begin position="848"/>
        <end position="882"/>
    </location>
</feature>
<dbReference type="SUPFAM" id="SSF52540">
    <property type="entry name" value="P-loop containing nucleoside triphosphate hydrolases"/>
    <property type="match status" value="2"/>
</dbReference>
<dbReference type="Gene3D" id="3.40.50.10810">
    <property type="entry name" value="Tandem AAA-ATPase domain"/>
    <property type="match status" value="1"/>
</dbReference>
<dbReference type="SMART" id="SM00490">
    <property type="entry name" value="HELICc"/>
    <property type="match status" value="1"/>
</dbReference>
<feature type="compositionally biased region" description="Polar residues" evidence="12">
    <location>
        <begin position="125"/>
        <end position="136"/>
    </location>
</feature>
<feature type="domain" description="Helicase C-terminal" evidence="14">
    <location>
        <begin position="671"/>
        <end position="838"/>
    </location>
</feature>
<evidence type="ECO:0000256" key="6">
    <source>
        <dbReference type="ARBA" id="ARBA00022806"/>
    </source>
</evidence>
<evidence type="ECO:0000256" key="1">
    <source>
        <dbReference type="ARBA" id="ARBA00004123"/>
    </source>
</evidence>
<keyword evidence="11" id="KW-0175">Coiled coil</keyword>
<dbReference type="FunFam" id="3.40.50.10810:FF:000039">
    <property type="entry name" value="DNA repair protein Rhp26/Rad26"/>
    <property type="match status" value="1"/>
</dbReference>
<evidence type="ECO:0000313" key="16">
    <source>
        <dbReference type="Proteomes" id="UP000001997"/>
    </source>
</evidence>
<keyword evidence="6" id="KW-0347">Helicase</keyword>
<dbReference type="InterPro" id="IPR038718">
    <property type="entry name" value="SNF2-like_sf"/>
</dbReference>
<dbReference type="PROSITE" id="PS51192">
    <property type="entry name" value="HELICASE_ATP_BIND_1"/>
    <property type="match status" value="1"/>
</dbReference>
<dbReference type="InterPro" id="IPR058951">
    <property type="entry name" value="WHD_Rad26_CSB-like"/>
</dbReference>
<evidence type="ECO:0000256" key="3">
    <source>
        <dbReference type="ARBA" id="ARBA00022741"/>
    </source>
</evidence>
<dbReference type="GO" id="GO:0016787">
    <property type="term" value="F:hydrolase activity"/>
    <property type="evidence" value="ECO:0007669"/>
    <property type="project" value="UniProtKB-KW"/>
</dbReference>
<keyword evidence="8" id="KW-0238">DNA-binding</keyword>
<name>A5DK48_PICGU</name>
<feature type="region of interest" description="Disordered" evidence="12">
    <location>
        <begin position="211"/>
        <end position="253"/>
    </location>
</feature>
<dbReference type="OrthoDB" id="413460at2759"/>
<evidence type="ECO:0000256" key="2">
    <source>
        <dbReference type="ARBA" id="ARBA00007025"/>
    </source>
</evidence>
<dbReference type="PROSITE" id="PS51194">
    <property type="entry name" value="HELICASE_CTER"/>
    <property type="match status" value="1"/>
</dbReference>
<dbReference type="InterPro" id="IPR001650">
    <property type="entry name" value="Helicase_C-like"/>
</dbReference>
<dbReference type="STRING" id="294746.A5DK48"/>
<dbReference type="Gene3D" id="3.40.50.300">
    <property type="entry name" value="P-loop containing nucleotide triphosphate hydrolases"/>
    <property type="match status" value="1"/>
</dbReference>
<evidence type="ECO:0000259" key="14">
    <source>
        <dbReference type="PROSITE" id="PS51194"/>
    </source>
</evidence>
<dbReference type="GO" id="GO:0006283">
    <property type="term" value="P:transcription-coupled nucleotide-excision repair"/>
    <property type="evidence" value="ECO:0007669"/>
    <property type="project" value="EnsemblFungi"/>
</dbReference>
<dbReference type="InterPro" id="IPR049730">
    <property type="entry name" value="SNF2/RAD54-like_C"/>
</dbReference>
<dbReference type="FunCoup" id="A5DK48">
    <property type="interactions" value="667"/>
</dbReference>
<dbReference type="KEGG" id="pgu:PGUG_03649"/>